<dbReference type="Pfam" id="PF19258">
    <property type="entry name" value="KxYKxGKxW_sig"/>
    <property type="match status" value="1"/>
</dbReference>
<evidence type="ECO:0000259" key="3">
    <source>
        <dbReference type="SMART" id="SM00635"/>
    </source>
</evidence>
<reference evidence="4 5" key="1">
    <citation type="submission" date="2019-06" db="EMBL/GenBank/DDBJ databases">
        <title>Genome analyses of bacteria isolated from kimchi.</title>
        <authorList>
            <person name="Lee S."/>
            <person name="Ahn S."/>
            <person name="Roh S."/>
        </authorList>
    </citation>
    <scope>NUCLEOTIDE SEQUENCE [LARGE SCALE GENOMIC DNA]</scope>
    <source>
        <strain evidence="4 5">CBA3616</strain>
    </source>
</reference>
<dbReference type="AlphaFoldDB" id="A0A5B8TGM2"/>
<accession>A0A5B8TGM2</accession>
<evidence type="ECO:0000256" key="1">
    <source>
        <dbReference type="ARBA" id="ARBA00022729"/>
    </source>
</evidence>
<dbReference type="Gene3D" id="2.60.40.1080">
    <property type="match status" value="1"/>
</dbReference>
<dbReference type="InterPro" id="IPR022263">
    <property type="entry name" value="KxYKxGKxW"/>
</dbReference>
<protein>
    <recommendedName>
        <fullName evidence="3">BIG2 domain-containing protein</fullName>
    </recommendedName>
</protein>
<evidence type="ECO:0000313" key="5">
    <source>
        <dbReference type="Proteomes" id="UP000321772"/>
    </source>
</evidence>
<feature type="domain" description="BIG2" evidence="3">
    <location>
        <begin position="520"/>
        <end position="597"/>
    </location>
</feature>
<name>A0A5B8TGM2_9LACO</name>
<dbReference type="Proteomes" id="UP000321772">
    <property type="component" value="Chromosome"/>
</dbReference>
<evidence type="ECO:0000256" key="2">
    <source>
        <dbReference type="SAM" id="MobiDB-lite"/>
    </source>
</evidence>
<dbReference type="SUPFAM" id="SSF49373">
    <property type="entry name" value="Invasin/intimin cell-adhesion fragments"/>
    <property type="match status" value="1"/>
</dbReference>
<proteinExistence type="predicted"/>
<dbReference type="RefSeq" id="WP_146989104.1">
    <property type="nucleotide sequence ID" value="NZ_CP042392.1"/>
</dbReference>
<dbReference type="InterPro" id="IPR008964">
    <property type="entry name" value="Invasin/intimin_cell_adhesion"/>
</dbReference>
<gene>
    <name evidence="4" type="ORF">FGL77_06545</name>
</gene>
<dbReference type="SMART" id="SM00635">
    <property type="entry name" value="BID_2"/>
    <property type="match status" value="1"/>
</dbReference>
<dbReference type="InterPro" id="IPR003343">
    <property type="entry name" value="Big_2"/>
</dbReference>
<dbReference type="NCBIfam" id="TIGR03715">
    <property type="entry name" value="KxYKxGKxW"/>
    <property type="match status" value="1"/>
</dbReference>
<keyword evidence="1" id="KW-0732">Signal</keyword>
<dbReference type="EMBL" id="CP042392">
    <property type="protein sequence ID" value="QEA52995.1"/>
    <property type="molecule type" value="Genomic_DNA"/>
</dbReference>
<organism evidence="4 5">
    <name type="scientific">Loigolactobacillus coryniformis</name>
    <dbReference type="NCBI Taxonomy" id="1610"/>
    <lineage>
        <taxon>Bacteria</taxon>
        <taxon>Bacillati</taxon>
        <taxon>Bacillota</taxon>
        <taxon>Bacilli</taxon>
        <taxon>Lactobacillales</taxon>
        <taxon>Lactobacillaceae</taxon>
        <taxon>Loigolactobacillus</taxon>
    </lineage>
</organism>
<sequence>MQWGSKNISKRNKNLQLRRETSKIHYRMYKAGKFWLFAGLTTFTLAFGPGVVVHADTVNTTNAATTTQSTTTNSDSSSDGLATSDKASVSESAVTAALASTNSTAASTTNADTTSVSAESNNQSTVATENTNTSVTSTATTSEAAVSATSASSTTSTASVANSVATSNATATSNNANDQSTAATEGTNTNTTSVAATSEAATSATSASTDVNNNTNSATDATSAAGSTAISAESDAQNIATPESTNTAETSTATTTTASQATDTTAQQAADDTATTATPAASTASVINNAMVSDVATPTTTAKADNVTSASAIATAANSLATSAAVTTLVDPSSAELAAALSSAQAVYEQTGVVQTVIVAAAAATVNGVGPVSADPSSIIGIYLTTGITSQPTSSTIVVETSAAVNAHLEYGIVDNLGSLAVAGSTLGIIQFVPSYTLYSSTDGTNWKKVTTSSTGKFSVTPTTVGTVYYQVEATGTLKIAGGLFNVPLSNYYSDVVSVTAVAAPVPATSVSVTTDANYLIVGATVTKSKGSLTYNGTTQATATLTPSGSTSKVTSWTSSDNSVATVDPNGVVTAFGKGTAMITATVTNSDGSTVSGTSELITVGTGVDDETVHAGETATFTVNGIPASASGTTITYQWYKADGTKDGTKISGATGTSYTTAATTNANDGDQYYVVATISAKGQTETIPNCKNKLATR</sequence>
<feature type="region of interest" description="Disordered" evidence="2">
    <location>
        <begin position="99"/>
        <end position="280"/>
    </location>
</feature>
<evidence type="ECO:0000313" key="4">
    <source>
        <dbReference type="EMBL" id="QEA52995.1"/>
    </source>
</evidence>